<evidence type="ECO:0000256" key="3">
    <source>
        <dbReference type="ARBA" id="ARBA00008088"/>
    </source>
</evidence>
<dbReference type="Proteomes" id="UP001161247">
    <property type="component" value="Chromosome 1"/>
</dbReference>
<dbReference type="PANTHER" id="PTHR43748:SF1">
    <property type="entry name" value="RIBOSE-5-PHOSPHATE ISOMERASE 4, CHLOROPLASTIC-RELATED"/>
    <property type="match status" value="1"/>
</dbReference>
<evidence type="ECO:0000313" key="7">
    <source>
        <dbReference type="Proteomes" id="UP001161247"/>
    </source>
</evidence>
<dbReference type="AlphaFoldDB" id="A0AAV1C4H5"/>
<dbReference type="InterPro" id="IPR037171">
    <property type="entry name" value="NagB/RpiA_transferase-like"/>
</dbReference>
<sequence length="313" mass="32928">MALALSSSSSSSSTSAAAIPSFASAALPNQRKPRFLSALSFPNRIDAKPPQLAVRSSLSDGGNKSGLLQAAKHTVDSFVQSGMLVGLGSGFASGLAINYLGLQLKAGKLKDITGIPTCVGSASEAAKAGIPLEQYEGSSKIDVAFCDADIIEEETLSVVIGRRKLMGEESIIYEKTVLGAAKKLVFIVNETQYKSGLDGAIPVFIQPFNWMETAEAIDDLFLGDAEVWRRPSIGIADPLGGDYPILTKEGHNVLDVIFTSPITSLADVAETLEQVDGVVDHGVIYRKPCTAVIAVDNGLRVVDNNAMVEAKNG</sequence>
<evidence type="ECO:0000313" key="6">
    <source>
        <dbReference type="EMBL" id="CAI9090421.1"/>
    </source>
</evidence>
<protein>
    <recommendedName>
        <fullName evidence="4">ribose-5-phosphate isomerase</fullName>
        <ecNumber evidence="4">5.3.1.6</ecNumber>
    </recommendedName>
</protein>
<dbReference type="InterPro" id="IPR004788">
    <property type="entry name" value="Ribose5P_isomerase_type_A"/>
</dbReference>
<dbReference type="EC" id="5.3.1.6" evidence="4"/>
<dbReference type="GO" id="GO:0009052">
    <property type="term" value="P:pentose-phosphate shunt, non-oxidative branch"/>
    <property type="evidence" value="ECO:0007669"/>
    <property type="project" value="InterPro"/>
</dbReference>
<comment type="pathway">
    <text evidence="2">Carbohydrate degradation; pentose phosphate pathway; D-ribose 5-phosphate from D-ribulose 5-phosphate (non-oxidative stage): step 1/1.</text>
</comment>
<comment type="catalytic activity">
    <reaction evidence="1">
        <text>aldehydo-D-ribose 5-phosphate = D-ribulose 5-phosphate</text>
        <dbReference type="Rhea" id="RHEA:14657"/>
        <dbReference type="ChEBI" id="CHEBI:58121"/>
        <dbReference type="ChEBI" id="CHEBI:58273"/>
        <dbReference type="EC" id="5.3.1.6"/>
    </reaction>
</comment>
<reference evidence="6" key="1">
    <citation type="submission" date="2023-03" db="EMBL/GenBank/DDBJ databases">
        <authorList>
            <person name="Julca I."/>
        </authorList>
    </citation>
    <scope>NUCLEOTIDE SEQUENCE</scope>
</reference>
<evidence type="ECO:0000256" key="5">
    <source>
        <dbReference type="ARBA" id="ARBA00023235"/>
    </source>
</evidence>
<keyword evidence="7" id="KW-1185">Reference proteome</keyword>
<evidence type="ECO:0000256" key="4">
    <source>
        <dbReference type="ARBA" id="ARBA00011959"/>
    </source>
</evidence>
<keyword evidence="5" id="KW-0413">Isomerase</keyword>
<dbReference type="PANTHER" id="PTHR43748">
    <property type="entry name" value="RIBOSE-5-PHOSPHATE ISOMERASE 3, CHLOROPLASTIC-RELATED"/>
    <property type="match status" value="1"/>
</dbReference>
<gene>
    <name evidence="6" type="ORF">OLC1_LOCUS2585</name>
</gene>
<dbReference type="SUPFAM" id="SSF75445">
    <property type="entry name" value="D-ribose-5-phosphate isomerase (RpiA), lid domain"/>
    <property type="match status" value="1"/>
</dbReference>
<dbReference type="Gene3D" id="3.40.50.1360">
    <property type="match status" value="1"/>
</dbReference>
<evidence type="ECO:0000256" key="1">
    <source>
        <dbReference type="ARBA" id="ARBA00001713"/>
    </source>
</evidence>
<name>A0AAV1C4H5_OLDCO</name>
<evidence type="ECO:0000256" key="2">
    <source>
        <dbReference type="ARBA" id="ARBA00004988"/>
    </source>
</evidence>
<dbReference type="EMBL" id="OX459118">
    <property type="protein sequence ID" value="CAI9090421.1"/>
    <property type="molecule type" value="Genomic_DNA"/>
</dbReference>
<comment type="similarity">
    <text evidence="3">Belongs to the ribose 5-phosphate isomerase family.</text>
</comment>
<accession>A0AAV1C4H5</accession>
<dbReference type="SUPFAM" id="SSF100950">
    <property type="entry name" value="NagB/RpiA/CoA transferase-like"/>
    <property type="match status" value="1"/>
</dbReference>
<dbReference type="Gene3D" id="3.30.70.260">
    <property type="match status" value="1"/>
</dbReference>
<dbReference type="Pfam" id="PF06026">
    <property type="entry name" value="Rib_5-P_isom_A"/>
    <property type="match status" value="1"/>
</dbReference>
<organism evidence="6 7">
    <name type="scientific">Oldenlandia corymbosa var. corymbosa</name>
    <dbReference type="NCBI Taxonomy" id="529605"/>
    <lineage>
        <taxon>Eukaryota</taxon>
        <taxon>Viridiplantae</taxon>
        <taxon>Streptophyta</taxon>
        <taxon>Embryophyta</taxon>
        <taxon>Tracheophyta</taxon>
        <taxon>Spermatophyta</taxon>
        <taxon>Magnoliopsida</taxon>
        <taxon>eudicotyledons</taxon>
        <taxon>Gunneridae</taxon>
        <taxon>Pentapetalae</taxon>
        <taxon>asterids</taxon>
        <taxon>lamiids</taxon>
        <taxon>Gentianales</taxon>
        <taxon>Rubiaceae</taxon>
        <taxon>Rubioideae</taxon>
        <taxon>Spermacoceae</taxon>
        <taxon>Hedyotis-Oldenlandia complex</taxon>
        <taxon>Oldenlandia</taxon>
    </lineage>
</organism>
<dbReference type="GO" id="GO:0004751">
    <property type="term" value="F:ribose-5-phosphate isomerase activity"/>
    <property type="evidence" value="ECO:0007669"/>
    <property type="project" value="UniProtKB-EC"/>
</dbReference>
<proteinExistence type="inferred from homology"/>
<dbReference type="InterPro" id="IPR050262">
    <property type="entry name" value="Ribose-5P_isomerase"/>
</dbReference>